<dbReference type="EMBL" id="MN740255">
    <property type="protein sequence ID" value="QHT96314.1"/>
    <property type="molecule type" value="Genomic_DNA"/>
</dbReference>
<protein>
    <submittedName>
        <fullName evidence="1">Uncharacterized protein</fullName>
    </submittedName>
</protein>
<evidence type="ECO:0000313" key="1">
    <source>
        <dbReference type="EMBL" id="QHT96314.1"/>
    </source>
</evidence>
<reference evidence="1" key="1">
    <citation type="journal article" date="2020" name="Nature">
        <title>Giant virus diversity and host interactions through global metagenomics.</title>
        <authorList>
            <person name="Schulz F."/>
            <person name="Roux S."/>
            <person name="Paez-Espino D."/>
            <person name="Jungbluth S."/>
            <person name="Walsh D.A."/>
            <person name="Denef V.J."/>
            <person name="McMahon K.D."/>
            <person name="Konstantinidis K.T."/>
            <person name="Eloe-Fadrosh E.A."/>
            <person name="Kyrpides N.C."/>
            <person name="Woyke T."/>
        </authorList>
    </citation>
    <scope>NUCLEOTIDE SEQUENCE</scope>
    <source>
        <strain evidence="1">GVMAG-M-3300024302-11</strain>
    </source>
</reference>
<organism evidence="1">
    <name type="scientific">viral metagenome</name>
    <dbReference type="NCBI Taxonomy" id="1070528"/>
    <lineage>
        <taxon>unclassified sequences</taxon>
        <taxon>metagenomes</taxon>
        <taxon>organismal metagenomes</taxon>
    </lineage>
</organism>
<name>A0A6C0ISS8_9ZZZZ</name>
<dbReference type="AlphaFoldDB" id="A0A6C0ISS8"/>
<proteinExistence type="predicted"/>
<sequence length="169" mass="20656">MRVLINNKESNYALQFYNVEIRKENIYIVHNYPESMNVPYYKINYNTFMELLIESFDMYIKQPDADYSLSKFETYFTYFKITTNPFIKKQMVTIIGSLFIKLFFSHSERNESIRVMIQNYKSYKKDIYYNYLLILLDLNNIEDISTDNNLDFDDEYFSFIDFILDYHLE</sequence>
<accession>A0A6C0ISS8</accession>